<name>A0A4D6NH95_VIGUN</name>
<organism evidence="2 3">
    <name type="scientific">Vigna unguiculata</name>
    <name type="common">Cowpea</name>
    <dbReference type="NCBI Taxonomy" id="3917"/>
    <lineage>
        <taxon>Eukaryota</taxon>
        <taxon>Viridiplantae</taxon>
        <taxon>Streptophyta</taxon>
        <taxon>Embryophyta</taxon>
        <taxon>Tracheophyta</taxon>
        <taxon>Spermatophyta</taxon>
        <taxon>Magnoliopsida</taxon>
        <taxon>eudicotyledons</taxon>
        <taxon>Gunneridae</taxon>
        <taxon>Pentapetalae</taxon>
        <taxon>rosids</taxon>
        <taxon>fabids</taxon>
        <taxon>Fabales</taxon>
        <taxon>Fabaceae</taxon>
        <taxon>Papilionoideae</taxon>
        <taxon>50 kb inversion clade</taxon>
        <taxon>NPAAA clade</taxon>
        <taxon>indigoferoid/millettioid clade</taxon>
        <taxon>Phaseoleae</taxon>
        <taxon>Vigna</taxon>
    </lineage>
</organism>
<dbReference type="GO" id="GO:0016301">
    <property type="term" value="F:kinase activity"/>
    <property type="evidence" value="ECO:0007669"/>
    <property type="project" value="UniProtKB-KW"/>
</dbReference>
<dbReference type="GO" id="GO:0030170">
    <property type="term" value="F:pyridoxal phosphate binding"/>
    <property type="evidence" value="ECO:0007669"/>
    <property type="project" value="InterPro"/>
</dbReference>
<sequence>MESELLAPTISAAKVSSLFIYPIKSCRGISVSHAPLTPTGLRWDRQWVVVNSKGRACTQRVDPKLALVEVQLPPDALVEDYQPTNNSYMVLKAPGMESLKICLSKQHEVTEAITVWEWTGSAWDEGTEASQWFSDFLGKPCRLVRFNAASEVRRVDPNYVGGHRTYFSDGYPFLLLSQESLDALNEHLKEPVPINRFRPNILVEGCDPYSEDLWTEIKISGFSFEGVKLCSRCKVPTINQETGIAGSEPTETLMKTRSGKVIRPDAKNKNKVYFGQNMVWNWMDSSAKRSGKIIQVGDPVFVLRKVELPSEAFLENWEPTQESYMVVKAPGMQALKVCLSKQEQEVADAVTVWEWTGSAWDEGAEASQWFSDYLGKPCQLVRFNTASEVRKVDPDYVKGQHDTLFTDGYPFLLASQESLNALNEHLKETISINRFRPNILVEGCEPFSEDIWTEIKISKFSFFGVKLCYRCKMPTINQGTGIAEPETNEILMKTRSGEIIRPNDKNKKKVYFGQYMTWNWTEFSAERSGKIIEVGDPVYVLRKVSSSAEAAA</sequence>
<accession>A0A4D6NH95</accession>
<dbReference type="SUPFAM" id="SSF50800">
    <property type="entry name" value="PK beta-barrel domain-like"/>
    <property type="match status" value="2"/>
</dbReference>
<evidence type="ECO:0000313" key="2">
    <source>
        <dbReference type="EMBL" id="QCE13213.1"/>
    </source>
</evidence>
<dbReference type="InterPro" id="IPR005302">
    <property type="entry name" value="MoCF_Sase_C"/>
</dbReference>
<dbReference type="GO" id="GO:0032787">
    <property type="term" value="P:monocarboxylic acid metabolic process"/>
    <property type="evidence" value="ECO:0007669"/>
    <property type="project" value="UniProtKB-ARBA"/>
</dbReference>
<keyword evidence="3" id="KW-1185">Reference proteome</keyword>
<feature type="domain" description="MOSC" evidence="1">
    <location>
        <begin position="141"/>
        <end position="303"/>
    </location>
</feature>
<keyword evidence="2" id="KW-0670">Pyruvate</keyword>
<evidence type="ECO:0000313" key="3">
    <source>
        <dbReference type="Proteomes" id="UP000501690"/>
    </source>
</evidence>
<dbReference type="EMBL" id="CP039355">
    <property type="protein sequence ID" value="QCE13213.1"/>
    <property type="molecule type" value="Genomic_DNA"/>
</dbReference>
<evidence type="ECO:0000259" key="1">
    <source>
        <dbReference type="PROSITE" id="PS51340"/>
    </source>
</evidence>
<dbReference type="InterPro" id="IPR011037">
    <property type="entry name" value="Pyrv_Knase-like_insert_dom_sf"/>
</dbReference>
<keyword evidence="2" id="KW-0808">Transferase</keyword>
<protein>
    <submittedName>
        <fullName evidence="2">Pyruvate kinase-like</fullName>
    </submittedName>
</protein>
<gene>
    <name evidence="2" type="ORF">DEO72_LG11g206</name>
</gene>
<dbReference type="Pfam" id="PF03473">
    <property type="entry name" value="MOSC"/>
    <property type="match status" value="2"/>
</dbReference>
<dbReference type="Pfam" id="PF03476">
    <property type="entry name" value="MOSC_N"/>
    <property type="match status" value="2"/>
</dbReference>
<dbReference type="Proteomes" id="UP000501690">
    <property type="component" value="Linkage Group LG11"/>
</dbReference>
<reference evidence="2 3" key="1">
    <citation type="submission" date="2019-04" db="EMBL/GenBank/DDBJ databases">
        <title>An improved genome assembly and genetic linkage map for asparagus bean, Vigna unguiculata ssp. sesquipedialis.</title>
        <authorList>
            <person name="Xia Q."/>
            <person name="Zhang R."/>
            <person name="Dong Y."/>
        </authorList>
    </citation>
    <scope>NUCLEOTIDE SEQUENCE [LARGE SCALE GENOMIC DNA]</scope>
    <source>
        <tissue evidence="2">Leaf</tissue>
    </source>
</reference>
<dbReference type="SUPFAM" id="SSF141673">
    <property type="entry name" value="MOSC N-terminal domain-like"/>
    <property type="match status" value="2"/>
</dbReference>
<dbReference type="PROSITE" id="PS51340">
    <property type="entry name" value="MOSC"/>
    <property type="match status" value="2"/>
</dbReference>
<dbReference type="PANTHER" id="PTHR14237:SF19">
    <property type="entry name" value="MITOCHONDRIAL AMIDOXIME REDUCING COMPONENT 1"/>
    <property type="match status" value="1"/>
</dbReference>
<dbReference type="PANTHER" id="PTHR14237">
    <property type="entry name" value="MOLYBDOPTERIN COFACTOR SULFURASE MOSC"/>
    <property type="match status" value="1"/>
</dbReference>
<dbReference type="InterPro" id="IPR005303">
    <property type="entry name" value="MOCOS_middle"/>
</dbReference>
<feature type="domain" description="MOSC" evidence="1">
    <location>
        <begin position="344"/>
        <end position="541"/>
    </location>
</feature>
<dbReference type="AlphaFoldDB" id="A0A4D6NH95"/>
<proteinExistence type="predicted"/>
<keyword evidence="2" id="KW-0418">Kinase</keyword>
<dbReference type="GO" id="GO:0030151">
    <property type="term" value="F:molybdenum ion binding"/>
    <property type="evidence" value="ECO:0007669"/>
    <property type="project" value="InterPro"/>
</dbReference>